<gene>
    <name evidence="4" type="ORF">EJO50_05725</name>
</gene>
<feature type="region of interest" description="Disordered" evidence="1">
    <location>
        <begin position="133"/>
        <end position="193"/>
    </location>
</feature>
<dbReference type="KEGG" id="iod:EJO50_05725"/>
<protein>
    <recommendedName>
        <fullName evidence="3">SPOR domain-containing protein</fullName>
    </recommendedName>
</protein>
<keyword evidence="2" id="KW-1133">Transmembrane helix</keyword>
<reference evidence="4 5" key="1">
    <citation type="submission" date="2018-12" db="EMBL/GenBank/DDBJ databases">
        <title>Complete genome sequence of Iodobacter sp. H11R3.</title>
        <authorList>
            <person name="Bae J.-W."/>
        </authorList>
    </citation>
    <scope>NUCLEOTIDE SEQUENCE [LARGE SCALE GENOMIC DNA]</scope>
    <source>
        <strain evidence="4 5">H11R3</strain>
    </source>
</reference>
<keyword evidence="5" id="KW-1185">Reference proteome</keyword>
<dbReference type="Proteomes" id="UP000282438">
    <property type="component" value="Chromosome"/>
</dbReference>
<evidence type="ECO:0000313" key="5">
    <source>
        <dbReference type="Proteomes" id="UP000282438"/>
    </source>
</evidence>
<dbReference type="AlphaFoldDB" id="A0A3S8ZRB5"/>
<dbReference type="GO" id="GO:0042834">
    <property type="term" value="F:peptidoglycan binding"/>
    <property type="evidence" value="ECO:0007669"/>
    <property type="project" value="InterPro"/>
</dbReference>
<sequence>MNDALDPILQQESQRRLKVQLAWRLGIAAALIMLSLFGIHWLDQQSEQPPVLHTPTPLIAPGNEPAPVLLPLPTSPPAASAAIEASSAINTQPPITSNAASGLIEGAKHRLSPTLAPAPTQTGTPTLKLEPVAEASPAPQKTAQGTLRIAEPSGYRTPASATTSQRSATPYPSSTATTSTPASATASTPPYPAAQHTANGFTVQAGVFLHAPNAGKLLSQLKAAGIPAYAETRIQIGPFKDKASADAAAEKLKRMGIEPIVRGN</sequence>
<evidence type="ECO:0000313" key="4">
    <source>
        <dbReference type="EMBL" id="AZN36018.1"/>
    </source>
</evidence>
<evidence type="ECO:0000256" key="2">
    <source>
        <dbReference type="SAM" id="Phobius"/>
    </source>
</evidence>
<dbReference type="RefSeq" id="WP_125972298.1">
    <property type="nucleotide sequence ID" value="NZ_CP034433.1"/>
</dbReference>
<feature type="compositionally biased region" description="Low complexity" evidence="1">
    <location>
        <begin position="167"/>
        <end position="188"/>
    </location>
</feature>
<feature type="transmembrane region" description="Helical" evidence="2">
    <location>
        <begin position="21"/>
        <end position="42"/>
    </location>
</feature>
<evidence type="ECO:0000259" key="3">
    <source>
        <dbReference type="Pfam" id="PF05036"/>
    </source>
</evidence>
<evidence type="ECO:0000256" key="1">
    <source>
        <dbReference type="SAM" id="MobiDB-lite"/>
    </source>
</evidence>
<dbReference type="SUPFAM" id="SSF110997">
    <property type="entry name" value="Sporulation related repeat"/>
    <property type="match status" value="1"/>
</dbReference>
<dbReference type="Gene3D" id="3.30.70.1070">
    <property type="entry name" value="Sporulation related repeat"/>
    <property type="match status" value="1"/>
</dbReference>
<dbReference type="InterPro" id="IPR007730">
    <property type="entry name" value="SPOR-like_dom"/>
</dbReference>
<dbReference type="InterPro" id="IPR036680">
    <property type="entry name" value="SPOR-like_sf"/>
</dbReference>
<organism evidence="4 5">
    <name type="scientific">Iodobacter ciconiae</name>
    <dbReference type="NCBI Taxonomy" id="2496266"/>
    <lineage>
        <taxon>Bacteria</taxon>
        <taxon>Pseudomonadati</taxon>
        <taxon>Pseudomonadota</taxon>
        <taxon>Betaproteobacteria</taxon>
        <taxon>Neisseriales</taxon>
        <taxon>Chitinibacteraceae</taxon>
        <taxon>Iodobacter</taxon>
    </lineage>
</organism>
<proteinExistence type="predicted"/>
<name>A0A3S8ZRB5_9NEIS</name>
<dbReference type="OrthoDB" id="9181370at2"/>
<accession>A0A3S8ZRB5</accession>
<dbReference type="EMBL" id="CP034433">
    <property type="protein sequence ID" value="AZN36018.1"/>
    <property type="molecule type" value="Genomic_DNA"/>
</dbReference>
<keyword evidence="2" id="KW-0812">Transmembrane</keyword>
<dbReference type="Pfam" id="PF05036">
    <property type="entry name" value="SPOR"/>
    <property type="match status" value="1"/>
</dbReference>
<feature type="domain" description="SPOR" evidence="3">
    <location>
        <begin position="199"/>
        <end position="262"/>
    </location>
</feature>
<keyword evidence="2" id="KW-0472">Membrane</keyword>